<evidence type="ECO:0000313" key="2">
    <source>
        <dbReference type="EMBL" id="RPD98777.1"/>
    </source>
</evidence>
<reference evidence="2 3" key="1">
    <citation type="submission" date="2018-11" db="EMBL/GenBank/DDBJ databases">
        <title>Aureibaculum marinum gen. nov., sp. nov., a member of the family Flavobacteriaceae isolated from the Bohai Sea.</title>
        <authorList>
            <person name="Ji X."/>
        </authorList>
    </citation>
    <scope>NUCLEOTIDE SEQUENCE [LARGE SCALE GENOMIC DNA]</scope>
    <source>
        <strain evidence="2 3">BH-SD17</strain>
    </source>
</reference>
<dbReference type="InterPro" id="IPR029052">
    <property type="entry name" value="Metallo-depent_PP-like"/>
</dbReference>
<evidence type="ECO:0000313" key="3">
    <source>
        <dbReference type="Proteomes" id="UP000270856"/>
    </source>
</evidence>
<gene>
    <name evidence="2" type="ORF">EGM88_06195</name>
</gene>
<dbReference type="EMBL" id="RPFJ01000006">
    <property type="protein sequence ID" value="RPD98777.1"/>
    <property type="molecule type" value="Genomic_DNA"/>
</dbReference>
<proteinExistence type="predicted"/>
<dbReference type="Proteomes" id="UP000270856">
    <property type="component" value="Unassembled WGS sequence"/>
</dbReference>
<dbReference type="AlphaFoldDB" id="A0A3N4NVP3"/>
<dbReference type="PANTHER" id="PTHR43143:SF1">
    <property type="entry name" value="SERINE_THREONINE-PROTEIN PHOSPHATASE CPPED1"/>
    <property type="match status" value="1"/>
</dbReference>
<dbReference type="RefSeq" id="WP_123897092.1">
    <property type="nucleotide sequence ID" value="NZ_RPFJ01000006.1"/>
</dbReference>
<dbReference type="InterPro" id="IPR004843">
    <property type="entry name" value="Calcineurin-like_PHP"/>
</dbReference>
<accession>A0A3N4NVP3</accession>
<feature type="domain" description="Calcineurin-like phosphoesterase" evidence="1">
    <location>
        <begin position="36"/>
        <end position="212"/>
    </location>
</feature>
<dbReference type="InterPro" id="IPR051918">
    <property type="entry name" value="STPP_CPPED1"/>
</dbReference>
<dbReference type="GO" id="GO:0016787">
    <property type="term" value="F:hydrolase activity"/>
    <property type="evidence" value="ECO:0007669"/>
    <property type="project" value="InterPro"/>
</dbReference>
<dbReference type="PROSITE" id="PS51257">
    <property type="entry name" value="PROKAR_LIPOPROTEIN"/>
    <property type="match status" value="1"/>
</dbReference>
<dbReference type="SUPFAM" id="SSF56300">
    <property type="entry name" value="Metallo-dependent phosphatases"/>
    <property type="match status" value="1"/>
</dbReference>
<dbReference type="OrthoDB" id="58809at2"/>
<evidence type="ECO:0000259" key="1">
    <source>
        <dbReference type="Pfam" id="PF00149"/>
    </source>
</evidence>
<comment type="caution">
    <text evidence="2">The sequence shown here is derived from an EMBL/GenBank/DDBJ whole genome shotgun (WGS) entry which is preliminary data.</text>
</comment>
<dbReference type="Pfam" id="PF00149">
    <property type="entry name" value="Metallophos"/>
    <property type="match status" value="1"/>
</dbReference>
<sequence>MKRLSSIILIVFLLISCDSTEDKTENTKTNTIMFSVIGDVPYGTTQRDGLINLIEKHNAQNDSEFVVHVGDIKKGSEPCDENAYIDINAILKKFTVPTFIVLGDNEYNDCDNPNQAFIFWKSHFLKFHENWNFPYPITYQTNRTENFSWVQDKILFIGLNIVGSSVHDENEWQKRLTDNGNWVKQLLEIHKKHIEATVIFAHANIIEAGSKKFEPFTNLFKASAKTFEKPILFLNGDGHFWIKNNPWEEKNITRVQINGGVDALKVIINPNLENPFSFDNSFLD</sequence>
<name>A0A3N4NVP3_9FLAO</name>
<dbReference type="Gene3D" id="3.60.21.10">
    <property type="match status" value="1"/>
</dbReference>
<dbReference type="PANTHER" id="PTHR43143">
    <property type="entry name" value="METALLOPHOSPHOESTERASE, CALCINEURIN SUPERFAMILY"/>
    <property type="match status" value="1"/>
</dbReference>
<keyword evidence="3" id="KW-1185">Reference proteome</keyword>
<protein>
    <recommendedName>
        <fullName evidence="1">Calcineurin-like phosphoesterase domain-containing protein</fullName>
    </recommendedName>
</protein>
<organism evidence="2 3">
    <name type="scientific">Aureibaculum marinum</name>
    <dbReference type="NCBI Taxonomy" id="2487930"/>
    <lineage>
        <taxon>Bacteria</taxon>
        <taxon>Pseudomonadati</taxon>
        <taxon>Bacteroidota</taxon>
        <taxon>Flavobacteriia</taxon>
        <taxon>Flavobacteriales</taxon>
        <taxon>Flavobacteriaceae</taxon>
        <taxon>Aureibaculum</taxon>
    </lineage>
</organism>